<gene>
    <name evidence="1" type="ORF">SAMN02745149_02078</name>
</gene>
<reference evidence="1 2" key="1">
    <citation type="submission" date="2017-02" db="EMBL/GenBank/DDBJ databases">
        <authorList>
            <person name="Peterson S.W."/>
        </authorList>
    </citation>
    <scope>NUCLEOTIDE SEQUENCE [LARGE SCALE GENOMIC DNA]</scope>
    <source>
        <strain evidence="1 2">ATCC BAA-908</strain>
    </source>
</reference>
<accession>A0A1T4MTL6</accession>
<protein>
    <submittedName>
        <fullName evidence="1">Uncharacterized protein</fullName>
    </submittedName>
</protein>
<dbReference type="Proteomes" id="UP000190423">
    <property type="component" value="Unassembled WGS sequence"/>
</dbReference>
<organism evidence="1 2">
    <name type="scientific">Treponema porcinum</name>
    <dbReference type="NCBI Taxonomy" id="261392"/>
    <lineage>
        <taxon>Bacteria</taxon>
        <taxon>Pseudomonadati</taxon>
        <taxon>Spirochaetota</taxon>
        <taxon>Spirochaetia</taxon>
        <taxon>Spirochaetales</taxon>
        <taxon>Treponemataceae</taxon>
        <taxon>Treponema</taxon>
    </lineage>
</organism>
<name>A0A1T4MTL6_TREPO</name>
<keyword evidence="2" id="KW-1185">Reference proteome</keyword>
<dbReference type="STRING" id="261392.SAMN02745149_02078"/>
<dbReference type="EMBL" id="FUWG01000017">
    <property type="protein sequence ID" value="SJZ70196.1"/>
    <property type="molecule type" value="Genomic_DNA"/>
</dbReference>
<dbReference type="AlphaFoldDB" id="A0A1T4MTL6"/>
<evidence type="ECO:0000313" key="1">
    <source>
        <dbReference type="EMBL" id="SJZ70196.1"/>
    </source>
</evidence>
<proteinExistence type="predicted"/>
<evidence type="ECO:0000313" key="2">
    <source>
        <dbReference type="Proteomes" id="UP000190423"/>
    </source>
</evidence>
<sequence length="62" mass="7032">MSTDTFDITKLSAAMICKKRCYSTILRTPWIYGLLRTGIKDNGVFVNGEKSYEDRNYSKAGC</sequence>